<dbReference type="EMBL" id="VWZO01023068">
    <property type="protein sequence ID" value="NXH23407.1"/>
    <property type="molecule type" value="Genomic_DNA"/>
</dbReference>
<name>A0A7K9IBD0_9PICI</name>
<dbReference type="InterPro" id="IPR038645">
    <property type="entry name" value="TTC5_OB_sf"/>
</dbReference>
<gene>
    <name evidence="2" type="primary">Ttc5</name>
    <name evidence="2" type="ORF">BUCCAP_R15900</name>
</gene>
<protein>
    <submittedName>
        <fullName evidence="2">TTC5 protein</fullName>
    </submittedName>
</protein>
<dbReference type="Proteomes" id="UP000534107">
    <property type="component" value="Unassembled WGS sequence"/>
</dbReference>
<dbReference type="OrthoDB" id="423589at2759"/>
<feature type="domain" description="Tetratricopeptide repeat protein 5 OB fold" evidence="1">
    <location>
        <begin position="1"/>
        <end position="61"/>
    </location>
</feature>
<organism evidence="2 3">
    <name type="scientific">Bucco capensis</name>
    <name type="common">collared puffbird</name>
    <dbReference type="NCBI Taxonomy" id="135168"/>
    <lineage>
        <taxon>Eukaryota</taxon>
        <taxon>Metazoa</taxon>
        <taxon>Chordata</taxon>
        <taxon>Craniata</taxon>
        <taxon>Vertebrata</taxon>
        <taxon>Euteleostomi</taxon>
        <taxon>Archelosauria</taxon>
        <taxon>Archosauria</taxon>
        <taxon>Dinosauria</taxon>
        <taxon>Saurischia</taxon>
        <taxon>Theropoda</taxon>
        <taxon>Coelurosauria</taxon>
        <taxon>Aves</taxon>
        <taxon>Neognathae</taxon>
        <taxon>Neoaves</taxon>
        <taxon>Telluraves</taxon>
        <taxon>Coraciimorphae</taxon>
        <taxon>Piciformes</taxon>
        <taxon>Bucconidae</taxon>
        <taxon>Bucco</taxon>
    </lineage>
</organism>
<dbReference type="Gene3D" id="2.40.50.550">
    <property type="match status" value="1"/>
</dbReference>
<evidence type="ECO:0000313" key="2">
    <source>
        <dbReference type="EMBL" id="NXH23407.1"/>
    </source>
</evidence>
<reference evidence="2 3" key="1">
    <citation type="submission" date="2019-09" db="EMBL/GenBank/DDBJ databases">
        <title>Bird 10,000 Genomes (B10K) Project - Family phase.</title>
        <authorList>
            <person name="Zhang G."/>
        </authorList>
    </citation>
    <scope>NUCLEOTIDE SEQUENCE [LARGE SCALE GENOMIC DNA]</scope>
    <source>
        <strain evidence="2">B10K-DU-001-16</strain>
        <tissue evidence="2">Muscle</tissue>
    </source>
</reference>
<accession>A0A7K9IBD0</accession>
<dbReference type="AlphaFoldDB" id="A0A7K9IBD0"/>
<evidence type="ECO:0000313" key="3">
    <source>
        <dbReference type="Proteomes" id="UP000534107"/>
    </source>
</evidence>
<comment type="caution">
    <text evidence="2">The sequence shown here is derived from an EMBL/GenBank/DDBJ whole genome shotgun (WGS) entry which is preliminary data.</text>
</comment>
<dbReference type="Pfam" id="PF16669">
    <property type="entry name" value="TTC5_OB"/>
    <property type="match status" value="1"/>
</dbReference>
<keyword evidence="3" id="KW-1185">Reference proteome</keyword>
<feature type="non-terminal residue" evidence="2">
    <location>
        <position position="1"/>
    </location>
</feature>
<dbReference type="InterPro" id="IPR032076">
    <property type="entry name" value="TTC5_OB"/>
</dbReference>
<feature type="non-terminal residue" evidence="2">
    <location>
        <position position="75"/>
    </location>
</feature>
<evidence type="ECO:0000259" key="1">
    <source>
        <dbReference type="Pfam" id="PF16669"/>
    </source>
</evidence>
<sequence>IYNASAAWGVSVGDAIALPEPHLLLHKHQHQGKSFNYTAIRLASPLDLLVNGKRPQAWALAPTRLALQNPCDLPK</sequence>
<proteinExistence type="predicted"/>